<dbReference type="Pfam" id="PF00072">
    <property type="entry name" value="Response_reg"/>
    <property type="match status" value="1"/>
</dbReference>
<sequence length="238" mass="26595">MNPIKVLIVEDDADWIKAMTAFLNKEEDMLVVGAAASREEAVRLAGTLAFDVALMDICLTPGRLDGIYAAMELLDLRQAKVIMLSSLEDEAIITQAFTAGAVQYVLKTDYRMLPETIRGAFRSTNPMEALLKEFARLKREEQLQPLTGAERELFGLLEEGYSQPQIGRKLFKAESTLKNQVNKMLKKLRVKSSKEAVEKVRRGGLMPEATERGASDRKDAAGIDRNGERDAMEDVRKE</sequence>
<evidence type="ECO:0000256" key="1">
    <source>
        <dbReference type="ARBA" id="ARBA00022553"/>
    </source>
</evidence>
<reference evidence="9 10" key="1">
    <citation type="submission" date="2019-05" db="EMBL/GenBank/DDBJ databases">
        <title>We sequenced the genome of Paenibacillus hemerocallicola KCTC 33185 for further insight into its adaptation and study the phylogeny of Paenibacillus.</title>
        <authorList>
            <person name="Narsing Rao M.P."/>
        </authorList>
    </citation>
    <scope>NUCLEOTIDE SEQUENCE [LARGE SCALE GENOMIC DNA]</scope>
    <source>
        <strain evidence="9 10">KCTC 33185</strain>
    </source>
</reference>
<dbReference type="OrthoDB" id="192836at2"/>
<dbReference type="AlphaFoldDB" id="A0A5C4T0T0"/>
<dbReference type="SUPFAM" id="SSF52172">
    <property type="entry name" value="CheY-like"/>
    <property type="match status" value="1"/>
</dbReference>
<evidence type="ECO:0000259" key="8">
    <source>
        <dbReference type="PROSITE" id="PS50110"/>
    </source>
</evidence>
<feature type="region of interest" description="Disordered" evidence="6">
    <location>
        <begin position="196"/>
        <end position="238"/>
    </location>
</feature>
<protein>
    <submittedName>
        <fullName evidence="9">Response regulator transcription factor</fullName>
    </submittedName>
</protein>
<proteinExistence type="predicted"/>
<keyword evidence="2" id="KW-0805">Transcription regulation</keyword>
<name>A0A5C4T0T0_9BACL</name>
<feature type="modified residue" description="4-aspartylphosphate" evidence="5">
    <location>
        <position position="56"/>
    </location>
</feature>
<dbReference type="Gene3D" id="3.40.50.2300">
    <property type="match status" value="1"/>
</dbReference>
<evidence type="ECO:0000256" key="6">
    <source>
        <dbReference type="SAM" id="MobiDB-lite"/>
    </source>
</evidence>
<feature type="compositionally biased region" description="Basic and acidic residues" evidence="6">
    <location>
        <begin position="209"/>
        <end position="238"/>
    </location>
</feature>
<feature type="domain" description="Response regulatory" evidence="8">
    <location>
        <begin position="5"/>
        <end position="122"/>
    </location>
</feature>
<dbReference type="Pfam" id="PF00196">
    <property type="entry name" value="GerE"/>
    <property type="match status" value="1"/>
</dbReference>
<keyword evidence="4" id="KW-0804">Transcription</keyword>
<dbReference type="CDD" id="cd17535">
    <property type="entry name" value="REC_NarL-like"/>
    <property type="match status" value="1"/>
</dbReference>
<dbReference type="PROSITE" id="PS50043">
    <property type="entry name" value="HTH_LUXR_2"/>
    <property type="match status" value="1"/>
</dbReference>
<gene>
    <name evidence="9" type="ORF">FE784_29035</name>
</gene>
<keyword evidence="3" id="KW-0238">DNA-binding</keyword>
<evidence type="ECO:0000313" key="10">
    <source>
        <dbReference type="Proteomes" id="UP000307943"/>
    </source>
</evidence>
<feature type="domain" description="HTH luxR-type" evidence="7">
    <location>
        <begin position="139"/>
        <end position="204"/>
    </location>
</feature>
<accession>A0A5C4T0T0</accession>
<dbReference type="InterPro" id="IPR016032">
    <property type="entry name" value="Sig_transdc_resp-reg_C-effctor"/>
</dbReference>
<dbReference type="InterPro" id="IPR058245">
    <property type="entry name" value="NreC/VraR/RcsB-like_REC"/>
</dbReference>
<dbReference type="PROSITE" id="PS50110">
    <property type="entry name" value="RESPONSE_REGULATORY"/>
    <property type="match status" value="1"/>
</dbReference>
<evidence type="ECO:0000313" key="9">
    <source>
        <dbReference type="EMBL" id="TNJ62692.1"/>
    </source>
</evidence>
<dbReference type="InterPro" id="IPR001789">
    <property type="entry name" value="Sig_transdc_resp-reg_receiver"/>
</dbReference>
<dbReference type="Proteomes" id="UP000307943">
    <property type="component" value="Unassembled WGS sequence"/>
</dbReference>
<keyword evidence="10" id="KW-1185">Reference proteome</keyword>
<dbReference type="InterPro" id="IPR011006">
    <property type="entry name" value="CheY-like_superfamily"/>
</dbReference>
<dbReference type="PANTHER" id="PTHR43214">
    <property type="entry name" value="TWO-COMPONENT RESPONSE REGULATOR"/>
    <property type="match status" value="1"/>
</dbReference>
<dbReference type="InterPro" id="IPR039420">
    <property type="entry name" value="WalR-like"/>
</dbReference>
<dbReference type="GO" id="GO:0000160">
    <property type="term" value="P:phosphorelay signal transduction system"/>
    <property type="evidence" value="ECO:0007669"/>
    <property type="project" value="InterPro"/>
</dbReference>
<evidence type="ECO:0000259" key="7">
    <source>
        <dbReference type="PROSITE" id="PS50043"/>
    </source>
</evidence>
<dbReference type="PRINTS" id="PR00038">
    <property type="entry name" value="HTHLUXR"/>
</dbReference>
<dbReference type="GO" id="GO:0003677">
    <property type="term" value="F:DNA binding"/>
    <property type="evidence" value="ECO:0007669"/>
    <property type="project" value="UniProtKB-KW"/>
</dbReference>
<evidence type="ECO:0000256" key="5">
    <source>
        <dbReference type="PROSITE-ProRule" id="PRU00169"/>
    </source>
</evidence>
<dbReference type="CDD" id="cd06170">
    <property type="entry name" value="LuxR_C_like"/>
    <property type="match status" value="1"/>
</dbReference>
<organism evidence="9 10">
    <name type="scientific">Paenibacillus hemerocallicola</name>
    <dbReference type="NCBI Taxonomy" id="1172614"/>
    <lineage>
        <taxon>Bacteria</taxon>
        <taxon>Bacillati</taxon>
        <taxon>Bacillota</taxon>
        <taxon>Bacilli</taxon>
        <taxon>Bacillales</taxon>
        <taxon>Paenibacillaceae</taxon>
        <taxon>Paenibacillus</taxon>
    </lineage>
</organism>
<comment type="caution">
    <text evidence="9">The sequence shown here is derived from an EMBL/GenBank/DDBJ whole genome shotgun (WGS) entry which is preliminary data.</text>
</comment>
<dbReference type="SUPFAM" id="SSF46894">
    <property type="entry name" value="C-terminal effector domain of the bipartite response regulators"/>
    <property type="match status" value="1"/>
</dbReference>
<keyword evidence="1 5" id="KW-0597">Phosphoprotein</keyword>
<dbReference type="SMART" id="SM00421">
    <property type="entry name" value="HTH_LUXR"/>
    <property type="match status" value="1"/>
</dbReference>
<evidence type="ECO:0000256" key="3">
    <source>
        <dbReference type="ARBA" id="ARBA00023125"/>
    </source>
</evidence>
<evidence type="ECO:0000256" key="2">
    <source>
        <dbReference type="ARBA" id="ARBA00023015"/>
    </source>
</evidence>
<dbReference type="SMART" id="SM00448">
    <property type="entry name" value="REC"/>
    <property type="match status" value="1"/>
</dbReference>
<dbReference type="EMBL" id="VDCQ01000054">
    <property type="protein sequence ID" value="TNJ62692.1"/>
    <property type="molecule type" value="Genomic_DNA"/>
</dbReference>
<dbReference type="GO" id="GO:0006355">
    <property type="term" value="P:regulation of DNA-templated transcription"/>
    <property type="evidence" value="ECO:0007669"/>
    <property type="project" value="InterPro"/>
</dbReference>
<dbReference type="RefSeq" id="WP_139605761.1">
    <property type="nucleotide sequence ID" value="NZ_VDCQ01000054.1"/>
</dbReference>
<dbReference type="InterPro" id="IPR000792">
    <property type="entry name" value="Tscrpt_reg_LuxR_C"/>
</dbReference>
<evidence type="ECO:0000256" key="4">
    <source>
        <dbReference type="ARBA" id="ARBA00023163"/>
    </source>
</evidence>